<evidence type="ECO:0000256" key="5">
    <source>
        <dbReference type="ARBA" id="ARBA00023163"/>
    </source>
</evidence>
<proteinExistence type="inferred from homology"/>
<sequence>MGYRRRAREQALQLLFSMDLRGDYSGQMKNLFCHAFIPEDATITLFETLVQGILDHREVLDRTIEQFSSNWRIPRMGRVDRNVLRMAVFEMFYLPDIPDKVSINEAIDLAKKYGTRDSGGFVNGILDSIRKHRETGREGILENP</sequence>
<comment type="caution">
    <text evidence="8">The sequence shown here is derived from an EMBL/GenBank/DDBJ whole genome shotgun (WGS) entry which is preliminary data.</text>
</comment>
<dbReference type="InterPro" id="IPR006027">
    <property type="entry name" value="NusB_RsmB_TIM44"/>
</dbReference>
<feature type="domain" description="NusB/RsmB/TIM44" evidence="7">
    <location>
        <begin position="5"/>
        <end position="130"/>
    </location>
</feature>
<dbReference type="InterPro" id="IPR035926">
    <property type="entry name" value="NusB-like_sf"/>
</dbReference>
<reference evidence="8 9" key="1">
    <citation type="submission" date="2019-07" db="EMBL/GenBank/DDBJ databases">
        <title>Genome sequencing of 100 strains of the haloalkaliphilic chemolithoautotrophic sulfur-oxidizing bacterium Thioalkalivibrio.</title>
        <authorList>
            <person name="Muyzer G."/>
        </authorList>
    </citation>
    <scope>NUCLEOTIDE SEQUENCE [LARGE SCALE GENOMIC DNA]</scope>
    <source>
        <strain evidence="8 9">ASO4-4</strain>
    </source>
</reference>
<dbReference type="AlphaFoldDB" id="A0A562S633"/>
<evidence type="ECO:0000256" key="4">
    <source>
        <dbReference type="ARBA" id="ARBA00023015"/>
    </source>
</evidence>
<comment type="function">
    <text evidence="6">Involved in transcription antitermination. Required for transcription of ribosomal RNA (rRNA) genes. Binds specifically to the boxA antiterminator sequence of the ribosomal RNA (rrn) operons.</text>
</comment>
<evidence type="ECO:0000313" key="9">
    <source>
        <dbReference type="Proteomes" id="UP000318307"/>
    </source>
</evidence>
<keyword evidence="2 6" id="KW-0889">Transcription antitermination</keyword>
<protein>
    <recommendedName>
        <fullName evidence="6">Transcription antitermination protein NusB</fullName>
    </recommendedName>
    <alternativeName>
        <fullName evidence="6">Antitermination factor NusB</fullName>
    </alternativeName>
</protein>
<dbReference type="GO" id="GO:0003723">
    <property type="term" value="F:RNA binding"/>
    <property type="evidence" value="ECO:0007669"/>
    <property type="project" value="UniProtKB-UniRule"/>
</dbReference>
<dbReference type="GO" id="GO:0031564">
    <property type="term" value="P:transcription antitermination"/>
    <property type="evidence" value="ECO:0007669"/>
    <property type="project" value="UniProtKB-KW"/>
</dbReference>
<dbReference type="OrthoDB" id="9797817at2"/>
<dbReference type="Pfam" id="PF01029">
    <property type="entry name" value="NusB"/>
    <property type="match status" value="1"/>
</dbReference>
<dbReference type="NCBIfam" id="TIGR01951">
    <property type="entry name" value="nusB"/>
    <property type="match status" value="1"/>
</dbReference>
<keyword evidence="3 6" id="KW-0694">RNA-binding</keyword>
<dbReference type="Proteomes" id="UP000318307">
    <property type="component" value="Unassembled WGS sequence"/>
</dbReference>
<comment type="similarity">
    <text evidence="1 6">Belongs to the NusB family.</text>
</comment>
<evidence type="ECO:0000256" key="6">
    <source>
        <dbReference type="HAMAP-Rule" id="MF_00073"/>
    </source>
</evidence>
<dbReference type="HAMAP" id="MF_00073">
    <property type="entry name" value="NusB"/>
    <property type="match status" value="1"/>
</dbReference>
<name>A0A562S633_9BACT</name>
<keyword evidence="4 6" id="KW-0805">Transcription regulation</keyword>
<evidence type="ECO:0000256" key="2">
    <source>
        <dbReference type="ARBA" id="ARBA00022814"/>
    </source>
</evidence>
<accession>A0A562S633</accession>
<dbReference type="PANTHER" id="PTHR11078">
    <property type="entry name" value="N UTILIZATION SUBSTANCE PROTEIN B-RELATED"/>
    <property type="match status" value="1"/>
</dbReference>
<keyword evidence="5 6" id="KW-0804">Transcription</keyword>
<dbReference type="PANTHER" id="PTHR11078:SF3">
    <property type="entry name" value="ANTITERMINATION NUSB DOMAIN-CONTAINING PROTEIN"/>
    <property type="match status" value="1"/>
</dbReference>
<organism evidence="8 9">
    <name type="scientific">Desulfobotulus alkaliphilus</name>
    <dbReference type="NCBI Taxonomy" id="622671"/>
    <lineage>
        <taxon>Bacteria</taxon>
        <taxon>Pseudomonadati</taxon>
        <taxon>Thermodesulfobacteriota</taxon>
        <taxon>Desulfobacteria</taxon>
        <taxon>Desulfobacterales</taxon>
        <taxon>Desulfobacteraceae</taxon>
        <taxon>Desulfobotulus</taxon>
    </lineage>
</organism>
<dbReference type="CDD" id="cd00619">
    <property type="entry name" value="Terminator_NusB"/>
    <property type="match status" value="1"/>
</dbReference>
<gene>
    <name evidence="6" type="primary">nusB</name>
    <name evidence="8" type="ORF">LZ24_00407</name>
</gene>
<evidence type="ECO:0000313" key="8">
    <source>
        <dbReference type="EMBL" id="TWI76785.1"/>
    </source>
</evidence>
<dbReference type="GO" id="GO:0006353">
    <property type="term" value="P:DNA-templated transcription termination"/>
    <property type="evidence" value="ECO:0007669"/>
    <property type="project" value="UniProtKB-UniRule"/>
</dbReference>
<evidence type="ECO:0000256" key="3">
    <source>
        <dbReference type="ARBA" id="ARBA00022884"/>
    </source>
</evidence>
<dbReference type="GO" id="GO:0005829">
    <property type="term" value="C:cytosol"/>
    <property type="evidence" value="ECO:0007669"/>
    <property type="project" value="TreeGrafter"/>
</dbReference>
<dbReference type="InterPro" id="IPR011605">
    <property type="entry name" value="NusB_fam"/>
</dbReference>
<dbReference type="Gene3D" id="1.10.940.10">
    <property type="entry name" value="NusB-like"/>
    <property type="match status" value="1"/>
</dbReference>
<dbReference type="RefSeq" id="WP_144681810.1">
    <property type="nucleotide sequence ID" value="NZ_VLLC01000002.1"/>
</dbReference>
<dbReference type="SUPFAM" id="SSF48013">
    <property type="entry name" value="NusB-like"/>
    <property type="match status" value="1"/>
</dbReference>
<dbReference type="EMBL" id="VLLC01000002">
    <property type="protein sequence ID" value="TWI76785.1"/>
    <property type="molecule type" value="Genomic_DNA"/>
</dbReference>
<evidence type="ECO:0000256" key="1">
    <source>
        <dbReference type="ARBA" id="ARBA00005952"/>
    </source>
</evidence>
<evidence type="ECO:0000259" key="7">
    <source>
        <dbReference type="Pfam" id="PF01029"/>
    </source>
</evidence>
<keyword evidence="9" id="KW-1185">Reference proteome</keyword>